<accession>A0A517RKI5</accession>
<keyword evidence="2" id="KW-1133">Transmembrane helix</keyword>
<dbReference type="KEGG" id="gaz:Pan241w_44960"/>
<sequence>MTDEKIYNPMPGWFPLAMCLGGLVCGIILIATGAINESGPVVILGVFLVPASFIGLFGCMAIAPNQARVLLLFGEYKGSVMQSGFFWVNPFFSKKKISLRIRNFETGAVTTPEQKDAAGNVILAKSRSTGKPSKVNDRDGNPVDISTVVVWRVVNTAEALFEVDDYEDFVAVQSEAALRNLASRHPYDSEDHEISLRGNTTEVCDQLKVDIQERLDKAGVEVIEARISHLAYSPEIAAAMLQRQQAQAVVAARTKIVEGAVGMVEMALDHLAERNVVELDKNYRAGLVSNLLVVLCSDRHTQPVVNTGSSQS</sequence>
<comment type="subcellular location">
    <subcellularLocation>
        <location evidence="1">Membrane</location>
        <topology evidence="1">Single-pass membrane protein</topology>
    </subcellularLocation>
</comment>
<dbReference type="Pfam" id="PF01145">
    <property type="entry name" value="Band_7"/>
    <property type="match status" value="1"/>
</dbReference>
<evidence type="ECO:0000313" key="4">
    <source>
        <dbReference type="EMBL" id="QDT44387.1"/>
    </source>
</evidence>
<dbReference type="OrthoDB" id="9813479at2"/>
<evidence type="ECO:0000256" key="1">
    <source>
        <dbReference type="ARBA" id="ARBA00004167"/>
    </source>
</evidence>
<evidence type="ECO:0000259" key="3">
    <source>
        <dbReference type="SMART" id="SM00244"/>
    </source>
</evidence>
<dbReference type="SMART" id="SM00244">
    <property type="entry name" value="PHB"/>
    <property type="match status" value="1"/>
</dbReference>
<keyword evidence="2" id="KW-0472">Membrane</keyword>
<reference evidence="4 5" key="1">
    <citation type="submission" date="2019-02" db="EMBL/GenBank/DDBJ databases">
        <title>Deep-cultivation of Planctomycetes and their phenomic and genomic characterization uncovers novel biology.</title>
        <authorList>
            <person name="Wiegand S."/>
            <person name="Jogler M."/>
            <person name="Boedeker C."/>
            <person name="Pinto D."/>
            <person name="Vollmers J."/>
            <person name="Rivas-Marin E."/>
            <person name="Kohn T."/>
            <person name="Peeters S.H."/>
            <person name="Heuer A."/>
            <person name="Rast P."/>
            <person name="Oberbeckmann S."/>
            <person name="Bunk B."/>
            <person name="Jeske O."/>
            <person name="Meyerdierks A."/>
            <person name="Storesund J.E."/>
            <person name="Kallscheuer N."/>
            <person name="Luecker S."/>
            <person name="Lage O.M."/>
            <person name="Pohl T."/>
            <person name="Merkel B.J."/>
            <person name="Hornburger P."/>
            <person name="Mueller R.-W."/>
            <person name="Bruemmer F."/>
            <person name="Labrenz M."/>
            <person name="Spormann A.M."/>
            <person name="Op den Camp H."/>
            <person name="Overmann J."/>
            <person name="Amann R."/>
            <person name="Jetten M.S.M."/>
            <person name="Mascher T."/>
            <person name="Medema M.H."/>
            <person name="Devos D.P."/>
            <person name="Kaster A.-K."/>
            <person name="Ovreas L."/>
            <person name="Rohde M."/>
            <person name="Galperin M.Y."/>
            <person name="Jogler C."/>
        </authorList>
    </citation>
    <scope>NUCLEOTIDE SEQUENCE [LARGE SCALE GENOMIC DNA]</scope>
    <source>
        <strain evidence="4 5">Pan241w</strain>
    </source>
</reference>
<keyword evidence="2" id="KW-0812">Transmembrane</keyword>
<dbReference type="EMBL" id="CP036269">
    <property type="protein sequence ID" value="QDT44387.1"/>
    <property type="molecule type" value="Genomic_DNA"/>
</dbReference>
<feature type="transmembrane region" description="Helical" evidence="2">
    <location>
        <begin position="12"/>
        <end position="35"/>
    </location>
</feature>
<dbReference type="GO" id="GO:0016020">
    <property type="term" value="C:membrane"/>
    <property type="evidence" value="ECO:0007669"/>
    <property type="project" value="UniProtKB-SubCell"/>
</dbReference>
<proteinExistence type="predicted"/>
<dbReference type="CDD" id="cd03402">
    <property type="entry name" value="SPFH_like_u2"/>
    <property type="match status" value="1"/>
</dbReference>
<feature type="domain" description="Band 7" evidence="3">
    <location>
        <begin position="57"/>
        <end position="244"/>
    </location>
</feature>
<dbReference type="Proteomes" id="UP000317171">
    <property type="component" value="Chromosome"/>
</dbReference>
<dbReference type="InterPro" id="IPR036013">
    <property type="entry name" value="Band_7/SPFH_dom_sf"/>
</dbReference>
<organism evidence="4 5">
    <name type="scientific">Gimesia alba</name>
    <dbReference type="NCBI Taxonomy" id="2527973"/>
    <lineage>
        <taxon>Bacteria</taxon>
        <taxon>Pseudomonadati</taxon>
        <taxon>Planctomycetota</taxon>
        <taxon>Planctomycetia</taxon>
        <taxon>Planctomycetales</taxon>
        <taxon>Planctomycetaceae</taxon>
        <taxon>Gimesia</taxon>
    </lineage>
</organism>
<dbReference type="RefSeq" id="WP_145223468.1">
    <property type="nucleotide sequence ID" value="NZ_CP036269.1"/>
</dbReference>
<dbReference type="AlphaFoldDB" id="A0A517RKI5"/>
<gene>
    <name evidence="4" type="ORF">Pan241w_44960</name>
</gene>
<dbReference type="SUPFAM" id="SSF117892">
    <property type="entry name" value="Band 7/SPFH domain"/>
    <property type="match status" value="1"/>
</dbReference>
<dbReference type="PANTHER" id="PTHR43446">
    <property type="entry name" value="MEMBRANE PROTEIN-RELATED"/>
    <property type="match status" value="1"/>
</dbReference>
<dbReference type="InterPro" id="IPR001107">
    <property type="entry name" value="Band_7"/>
</dbReference>
<feature type="transmembrane region" description="Helical" evidence="2">
    <location>
        <begin position="41"/>
        <end position="63"/>
    </location>
</feature>
<dbReference type="PANTHER" id="PTHR43446:SF1">
    <property type="entry name" value="BAND 7 DOMAIN-CONTAINING PROTEIN"/>
    <property type="match status" value="1"/>
</dbReference>
<keyword evidence="5" id="KW-1185">Reference proteome</keyword>
<name>A0A517RKI5_9PLAN</name>
<dbReference type="Gene3D" id="3.30.479.30">
    <property type="entry name" value="Band 7 domain"/>
    <property type="match status" value="1"/>
</dbReference>
<protein>
    <submittedName>
        <fullName evidence="4">SPFH domain / Band 7 family protein</fullName>
    </submittedName>
</protein>
<evidence type="ECO:0000256" key="2">
    <source>
        <dbReference type="SAM" id="Phobius"/>
    </source>
</evidence>
<evidence type="ECO:0000313" key="5">
    <source>
        <dbReference type="Proteomes" id="UP000317171"/>
    </source>
</evidence>